<dbReference type="EMBL" id="NHYE01005128">
    <property type="protein sequence ID" value="PPQ76718.1"/>
    <property type="molecule type" value="Genomic_DNA"/>
</dbReference>
<evidence type="ECO:0000313" key="4">
    <source>
        <dbReference type="Proteomes" id="UP000284706"/>
    </source>
</evidence>
<dbReference type="InterPro" id="IPR014044">
    <property type="entry name" value="CAP_dom"/>
</dbReference>
<gene>
    <name evidence="3" type="ORF">CVT26_004379</name>
</gene>
<feature type="compositionally biased region" description="Polar residues" evidence="1">
    <location>
        <begin position="128"/>
        <end position="143"/>
    </location>
</feature>
<organism evidence="3 4">
    <name type="scientific">Gymnopilus dilepis</name>
    <dbReference type="NCBI Taxonomy" id="231916"/>
    <lineage>
        <taxon>Eukaryota</taxon>
        <taxon>Fungi</taxon>
        <taxon>Dikarya</taxon>
        <taxon>Basidiomycota</taxon>
        <taxon>Agaricomycotina</taxon>
        <taxon>Agaricomycetes</taxon>
        <taxon>Agaricomycetidae</taxon>
        <taxon>Agaricales</taxon>
        <taxon>Agaricineae</taxon>
        <taxon>Hymenogastraceae</taxon>
        <taxon>Gymnopilus</taxon>
    </lineage>
</organism>
<evidence type="ECO:0000259" key="2">
    <source>
        <dbReference type="SMART" id="SM00198"/>
    </source>
</evidence>
<feature type="compositionally biased region" description="Polar residues" evidence="1">
    <location>
        <begin position="106"/>
        <end position="117"/>
    </location>
</feature>
<feature type="region of interest" description="Disordered" evidence="1">
    <location>
        <begin position="106"/>
        <end position="170"/>
    </location>
</feature>
<proteinExistence type="predicted"/>
<feature type="compositionally biased region" description="Pro residues" evidence="1">
    <location>
        <begin position="145"/>
        <end position="159"/>
    </location>
</feature>
<name>A0A409WDX0_9AGAR</name>
<accession>A0A409WDX0</accession>
<sequence>MMGTDPWGSVVKKVDSSDSWDAVISQACGSSVVATPTASSTFSSSISESTALSTQPVIPPVAAGATSSASSVITTSSAAHVTSTSSSSVTKPKTLGLVASVHHTTSTAAPVQTTPVNTPAEHAVTTAKAAQNTPTVQKTSAPQNKPVPSPSPAPAPAPAPASQSNGGTSSADIQAYLAGHNTIRAQHGASPLTWNDNLASKAQQWANNCKFQHSGGSLGPFGENLAAGTGSDYGIAAAIKSWTDEVSQYDPNNPQPSHFTQVVWKATSEVGCAVQTCSGIFAASFGPAKFFVCEYSVQGNVIGEFA</sequence>
<evidence type="ECO:0000256" key="1">
    <source>
        <dbReference type="SAM" id="MobiDB-lite"/>
    </source>
</evidence>
<protein>
    <recommendedName>
        <fullName evidence="2">SCP domain-containing protein</fullName>
    </recommendedName>
</protein>
<reference evidence="3 4" key="1">
    <citation type="journal article" date="2018" name="Evol. Lett.">
        <title>Horizontal gene cluster transfer increased hallucinogenic mushroom diversity.</title>
        <authorList>
            <person name="Reynolds H.T."/>
            <person name="Vijayakumar V."/>
            <person name="Gluck-Thaler E."/>
            <person name="Korotkin H.B."/>
            <person name="Matheny P.B."/>
            <person name="Slot J.C."/>
        </authorList>
    </citation>
    <scope>NUCLEOTIDE SEQUENCE [LARGE SCALE GENOMIC DNA]</scope>
    <source>
        <strain evidence="3 4">SRW20</strain>
    </source>
</reference>
<dbReference type="Proteomes" id="UP000284706">
    <property type="component" value="Unassembled WGS sequence"/>
</dbReference>
<dbReference type="Gene3D" id="3.40.33.10">
    <property type="entry name" value="CAP"/>
    <property type="match status" value="1"/>
</dbReference>
<dbReference type="OrthoDB" id="337038at2759"/>
<dbReference type="STRING" id="231916.A0A409WDX0"/>
<feature type="domain" description="SCP" evidence="2">
    <location>
        <begin position="171"/>
        <end position="303"/>
    </location>
</feature>
<dbReference type="SUPFAM" id="SSF55797">
    <property type="entry name" value="PR-1-like"/>
    <property type="match status" value="1"/>
</dbReference>
<dbReference type="InParanoid" id="A0A409WDX0"/>
<comment type="caution">
    <text evidence="3">The sequence shown here is derived from an EMBL/GenBank/DDBJ whole genome shotgun (WGS) entry which is preliminary data.</text>
</comment>
<dbReference type="PRINTS" id="PR00837">
    <property type="entry name" value="V5TPXLIKE"/>
</dbReference>
<dbReference type="SMART" id="SM00198">
    <property type="entry name" value="SCP"/>
    <property type="match status" value="1"/>
</dbReference>
<dbReference type="InterPro" id="IPR035940">
    <property type="entry name" value="CAP_sf"/>
</dbReference>
<dbReference type="AlphaFoldDB" id="A0A409WDX0"/>
<dbReference type="Pfam" id="PF00188">
    <property type="entry name" value="CAP"/>
    <property type="match status" value="1"/>
</dbReference>
<keyword evidence="4" id="KW-1185">Reference proteome</keyword>
<evidence type="ECO:0000313" key="3">
    <source>
        <dbReference type="EMBL" id="PPQ76718.1"/>
    </source>
</evidence>
<dbReference type="InterPro" id="IPR001283">
    <property type="entry name" value="CRISP-related"/>
</dbReference>
<dbReference type="PANTHER" id="PTHR10334">
    <property type="entry name" value="CYSTEINE-RICH SECRETORY PROTEIN-RELATED"/>
    <property type="match status" value="1"/>
</dbReference>